<evidence type="ECO:0000313" key="2">
    <source>
        <dbReference type="EMBL" id="AFK02388.1"/>
    </source>
</evidence>
<dbReference type="InterPro" id="IPR029055">
    <property type="entry name" value="Ntn_hydrolases_N"/>
</dbReference>
<dbReference type="InterPro" id="IPR000246">
    <property type="entry name" value="Peptidase_T2"/>
</dbReference>
<name>A0ABN4AJS2_EMTOG</name>
<feature type="signal peptide" evidence="1">
    <location>
        <begin position="1"/>
        <end position="25"/>
    </location>
</feature>
<dbReference type="Pfam" id="PF01112">
    <property type="entry name" value="Asparaginase_2"/>
    <property type="match status" value="1"/>
</dbReference>
<dbReference type="EMBL" id="CP002961">
    <property type="protein sequence ID" value="AFK02388.1"/>
    <property type="molecule type" value="Genomic_DNA"/>
</dbReference>
<feature type="chain" id="PRO_5045745431" evidence="1">
    <location>
        <begin position="26"/>
        <end position="348"/>
    </location>
</feature>
<sequence>MQSRRNFLHWSVLSLPFLSASKALAKKTVAPQKPIVVSTWDSGLPVNAVAWKILREKNGRALDAVEAGANSIEDTINCCVGLGGNPDRDGKVTLDACIMDEHANCGAVAYLQRIKHPISVARKVMELTPHVFLVGDGAQQFALANGFQLEPDKLSADAEKTYKEWLKKSEYKPVMNIEQQQSKGQKKEGHGPFAPNRFDDGSFNHDTMGTIALDNAGNLSGACTTSGMGFKMKGRLGDSPIIGAGLFVDNEVGAAVSSGQGEEVIRIAGTHVVVEMMRMGKSPEEACKIAIERLVKINPEKAKNFQVGFIAINKAGEYGAYSINPGFSYSVTASDAGGKVFMAISHYK</sequence>
<reference evidence="2 3" key="1">
    <citation type="submission" date="2011-07" db="EMBL/GenBank/DDBJ databases">
        <title>The complete genome of chromosome of Emticicia oligotrophica DSM 17448.</title>
        <authorList>
            <consortium name="US DOE Joint Genome Institute (JGI-PGF)"/>
            <person name="Lucas S."/>
            <person name="Han J."/>
            <person name="Lapidus A."/>
            <person name="Bruce D."/>
            <person name="Goodwin L."/>
            <person name="Pitluck S."/>
            <person name="Peters L."/>
            <person name="Kyrpides N."/>
            <person name="Mavromatis K."/>
            <person name="Ivanova N."/>
            <person name="Ovchinnikova G."/>
            <person name="Teshima H."/>
            <person name="Detter J.C."/>
            <person name="Tapia R."/>
            <person name="Han C."/>
            <person name="Land M."/>
            <person name="Hauser L."/>
            <person name="Markowitz V."/>
            <person name="Cheng J.-F."/>
            <person name="Hugenholtz P."/>
            <person name="Woyke T."/>
            <person name="Wu D."/>
            <person name="Tindall B."/>
            <person name="Pomrenke H."/>
            <person name="Brambilla E."/>
            <person name="Klenk H.-P."/>
            <person name="Eisen J.A."/>
        </authorList>
    </citation>
    <scope>NUCLEOTIDE SEQUENCE [LARGE SCALE GENOMIC DNA]</scope>
    <source>
        <strain evidence="2 3">DSM 17448</strain>
    </source>
</reference>
<keyword evidence="3" id="KW-1185">Reference proteome</keyword>
<dbReference type="SUPFAM" id="SSF56235">
    <property type="entry name" value="N-terminal nucleophile aminohydrolases (Ntn hydrolases)"/>
    <property type="match status" value="1"/>
</dbReference>
<dbReference type="CDD" id="cd04513">
    <property type="entry name" value="Glycosylasparaginase"/>
    <property type="match status" value="1"/>
</dbReference>
<dbReference type="Gene3D" id="3.60.20.30">
    <property type="entry name" value="(Glycosyl)asparaginase"/>
    <property type="match status" value="1"/>
</dbReference>
<dbReference type="PANTHER" id="PTHR10188">
    <property type="entry name" value="L-ASPARAGINASE"/>
    <property type="match status" value="1"/>
</dbReference>
<proteinExistence type="predicted"/>
<gene>
    <name evidence="2" type="ordered locus">Emtol_1239</name>
</gene>
<evidence type="ECO:0000256" key="1">
    <source>
        <dbReference type="SAM" id="SignalP"/>
    </source>
</evidence>
<dbReference type="PANTHER" id="PTHR10188:SF6">
    <property type="entry name" value="N(4)-(BETA-N-ACETYLGLUCOSAMINYL)-L-ASPARAGINASE"/>
    <property type="match status" value="1"/>
</dbReference>
<protein>
    <submittedName>
        <fullName evidence="2">Peptidase T2 asparaginase 2</fullName>
    </submittedName>
</protein>
<dbReference type="Proteomes" id="UP000002875">
    <property type="component" value="Chromosome"/>
</dbReference>
<keyword evidence="1" id="KW-0732">Signal</keyword>
<organism evidence="2 3">
    <name type="scientific">Emticicia oligotrophica (strain DSM 17448 / CIP 109782 / MTCC 6937 / GPTSA100-15)</name>
    <dbReference type="NCBI Taxonomy" id="929562"/>
    <lineage>
        <taxon>Bacteria</taxon>
        <taxon>Pseudomonadati</taxon>
        <taxon>Bacteroidota</taxon>
        <taxon>Cytophagia</taxon>
        <taxon>Cytophagales</taxon>
        <taxon>Leadbetterellaceae</taxon>
        <taxon>Emticicia</taxon>
    </lineage>
</organism>
<dbReference type="RefSeq" id="WP_015028088.1">
    <property type="nucleotide sequence ID" value="NC_018748.1"/>
</dbReference>
<accession>A0ABN4AJS2</accession>
<evidence type="ECO:0000313" key="3">
    <source>
        <dbReference type="Proteomes" id="UP000002875"/>
    </source>
</evidence>